<keyword evidence="5" id="KW-1185">Reference proteome</keyword>
<dbReference type="EMBL" id="CP041046">
    <property type="protein sequence ID" value="QDE41074.1"/>
    <property type="molecule type" value="Genomic_DNA"/>
</dbReference>
<comment type="function">
    <text evidence="2">Involved in the storage or transport of lipids necessary for membrane maintenance under stressful conditions. Displays a binding preference for lysophospholipids.</text>
</comment>
<dbReference type="CDD" id="cd19438">
    <property type="entry name" value="lipocalin_Blc-like"/>
    <property type="match status" value="1"/>
</dbReference>
<evidence type="ECO:0000259" key="3">
    <source>
        <dbReference type="Pfam" id="PF08212"/>
    </source>
</evidence>
<dbReference type="GO" id="GO:0009279">
    <property type="term" value="C:cell outer membrane"/>
    <property type="evidence" value="ECO:0007669"/>
    <property type="project" value="UniProtKB-SubCell"/>
</dbReference>
<sequence>MRNLLAALNGAMASPGIASAPVTAVADLDLERYAGTWHEIARLPMYFQRKCTGNVTATYTPNLDGTVTVDNRCDTAEGPTASIGIARRPDAFARGKLEVTFVPPWLRWLPLVWADYWVLALDDDYQWAMVGQPGRKFLWILSRTPDLDPATFSRLKTSAVTMGYDLSALIVSGKRDTAP</sequence>
<keyword evidence="2" id="KW-0446">Lipid-binding</keyword>
<dbReference type="RefSeq" id="WP_139984998.1">
    <property type="nucleotide sequence ID" value="NZ_CP041046.1"/>
</dbReference>
<evidence type="ECO:0000256" key="2">
    <source>
        <dbReference type="PIRNR" id="PIRNR036893"/>
    </source>
</evidence>
<keyword evidence="2" id="KW-0472">Membrane</keyword>
<dbReference type="InterPro" id="IPR002446">
    <property type="entry name" value="Lipocalin_bac"/>
</dbReference>
<evidence type="ECO:0000313" key="4">
    <source>
        <dbReference type="EMBL" id="QDE41074.1"/>
    </source>
</evidence>
<evidence type="ECO:0000256" key="1">
    <source>
        <dbReference type="ARBA" id="ARBA00006889"/>
    </source>
</evidence>
<comment type="subunit">
    <text evidence="2">Homodimer.</text>
</comment>
<dbReference type="PANTHER" id="PTHR10612">
    <property type="entry name" value="APOLIPOPROTEIN D"/>
    <property type="match status" value="1"/>
</dbReference>
<dbReference type="InterPro" id="IPR000566">
    <property type="entry name" value="Lipocln_cytosolic_FA-bd_dom"/>
</dbReference>
<proteinExistence type="inferred from homology"/>
<dbReference type="PROSITE" id="PS00213">
    <property type="entry name" value="LIPOCALIN"/>
    <property type="match status" value="1"/>
</dbReference>
<comment type="similarity">
    <text evidence="1 2">Belongs to the calycin superfamily. Lipocalin family.</text>
</comment>
<protein>
    <recommendedName>
        <fullName evidence="2">Outer membrane lipoprotein Blc</fullName>
    </recommendedName>
</protein>
<dbReference type="Gene3D" id="2.40.128.20">
    <property type="match status" value="1"/>
</dbReference>
<reference evidence="4 5" key="1">
    <citation type="submission" date="2019-06" db="EMBL/GenBank/DDBJ databases">
        <title>A complete genome sequence for Luteibacter pinisoli MAH-14.</title>
        <authorList>
            <person name="Baltrus D.A."/>
        </authorList>
    </citation>
    <scope>NUCLEOTIDE SEQUENCE [LARGE SCALE GENOMIC DNA]</scope>
    <source>
        <strain evidence="4 5">MAH-14</strain>
    </source>
</reference>
<dbReference type="KEGG" id="lpy:FIV34_18620"/>
<comment type="subcellular location">
    <subcellularLocation>
        <location evidence="2">Cell outer membrane</location>
    </subcellularLocation>
</comment>
<dbReference type="GO" id="GO:0008289">
    <property type="term" value="F:lipid binding"/>
    <property type="evidence" value="ECO:0007669"/>
    <property type="project" value="UniProtKB-UniRule"/>
</dbReference>
<dbReference type="InterPro" id="IPR022271">
    <property type="entry name" value="Lipocalin_ApoD"/>
</dbReference>
<dbReference type="AlphaFoldDB" id="A0A4Y5Z795"/>
<dbReference type="PIRSF" id="PIRSF036893">
    <property type="entry name" value="Lipocalin_ApoD"/>
    <property type="match status" value="1"/>
</dbReference>
<dbReference type="OrthoDB" id="9793905at2"/>
<dbReference type="InterPro" id="IPR047202">
    <property type="entry name" value="Lipocalin_Blc-like_dom"/>
</dbReference>
<keyword evidence="2" id="KW-0732">Signal</keyword>
<dbReference type="GO" id="GO:0006950">
    <property type="term" value="P:response to stress"/>
    <property type="evidence" value="ECO:0007669"/>
    <property type="project" value="UniProtKB-ARBA"/>
</dbReference>
<gene>
    <name evidence="4" type="ORF">FIV34_18620</name>
</gene>
<feature type="chain" id="PRO_5021524001" description="Outer membrane lipoprotein Blc" evidence="2">
    <location>
        <begin position="21"/>
        <end position="179"/>
    </location>
</feature>
<dbReference type="Pfam" id="PF08212">
    <property type="entry name" value="Lipocalin_2"/>
    <property type="match status" value="1"/>
</dbReference>
<dbReference type="InterPro" id="IPR022272">
    <property type="entry name" value="Lipocalin_CS"/>
</dbReference>
<name>A0A4Y5Z795_9GAMM</name>
<keyword evidence="2" id="KW-0998">Cell outer membrane</keyword>
<feature type="signal peptide" evidence="2">
    <location>
        <begin position="1"/>
        <end position="20"/>
    </location>
</feature>
<evidence type="ECO:0000313" key="5">
    <source>
        <dbReference type="Proteomes" id="UP000316093"/>
    </source>
</evidence>
<accession>A0A4Y5Z795</accession>
<feature type="domain" description="Lipocalin/cytosolic fatty-acid binding" evidence="3">
    <location>
        <begin position="28"/>
        <end position="171"/>
    </location>
</feature>
<dbReference type="Proteomes" id="UP000316093">
    <property type="component" value="Chromosome"/>
</dbReference>
<dbReference type="InterPro" id="IPR012674">
    <property type="entry name" value="Calycin"/>
</dbReference>
<dbReference type="PRINTS" id="PR01171">
    <property type="entry name" value="BCTLIPOCALIN"/>
</dbReference>
<keyword evidence="2" id="KW-0449">Lipoprotein</keyword>
<dbReference type="SUPFAM" id="SSF50814">
    <property type="entry name" value="Lipocalins"/>
    <property type="match status" value="1"/>
</dbReference>
<dbReference type="PANTHER" id="PTHR10612:SF34">
    <property type="entry name" value="APOLIPOPROTEIN D"/>
    <property type="match status" value="1"/>
</dbReference>
<organism evidence="4 5">
    <name type="scientific">Luteibacter pinisoli</name>
    <dbReference type="NCBI Taxonomy" id="2589080"/>
    <lineage>
        <taxon>Bacteria</taxon>
        <taxon>Pseudomonadati</taxon>
        <taxon>Pseudomonadota</taxon>
        <taxon>Gammaproteobacteria</taxon>
        <taxon>Lysobacterales</taxon>
        <taxon>Rhodanobacteraceae</taxon>
        <taxon>Luteibacter</taxon>
    </lineage>
</organism>